<dbReference type="RefSeq" id="WP_193918919.1">
    <property type="nucleotide sequence ID" value="NZ_JADEXS020000002.1"/>
</dbReference>
<gene>
    <name evidence="2" type="ORF">IQ276_19245</name>
</gene>
<reference evidence="2" key="1">
    <citation type="submission" date="2020-10" db="EMBL/GenBank/DDBJ databases">
        <authorList>
            <person name="Castelo-Branco R."/>
            <person name="Eusebio N."/>
            <person name="Adriana R."/>
            <person name="Vieira A."/>
            <person name="Brugerolle De Fraissinette N."/>
            <person name="Rezende De Castro R."/>
            <person name="Schneider M.P."/>
            <person name="Vasconcelos V."/>
            <person name="Leao P.N."/>
        </authorList>
    </citation>
    <scope>NUCLEOTIDE SEQUENCE</scope>
    <source>
        <strain evidence="2">LEGE 12446</strain>
    </source>
</reference>
<protein>
    <submittedName>
        <fullName evidence="2">Uncharacterized protein</fullName>
    </submittedName>
</protein>
<comment type="caution">
    <text evidence="2">The sequence shown here is derived from an EMBL/GenBank/DDBJ whole genome shotgun (WGS) entry which is preliminary data.</text>
</comment>
<feature type="region of interest" description="Disordered" evidence="1">
    <location>
        <begin position="43"/>
        <end position="62"/>
    </location>
</feature>
<evidence type="ECO:0000256" key="1">
    <source>
        <dbReference type="SAM" id="MobiDB-lite"/>
    </source>
</evidence>
<keyword evidence="3" id="KW-1185">Reference proteome</keyword>
<name>A0A8J7DC36_DESMC</name>
<evidence type="ECO:0000313" key="3">
    <source>
        <dbReference type="Proteomes" id="UP000622533"/>
    </source>
</evidence>
<sequence>MANIKISELNPAKSAEILNLKDESEKGNSEGIIAFKTLRGGRTITPEWSPCQPPPGDLYGGA</sequence>
<organism evidence="2 3">
    <name type="scientific">Desmonostoc muscorum LEGE 12446</name>
    <dbReference type="NCBI Taxonomy" id="1828758"/>
    <lineage>
        <taxon>Bacteria</taxon>
        <taxon>Bacillati</taxon>
        <taxon>Cyanobacteriota</taxon>
        <taxon>Cyanophyceae</taxon>
        <taxon>Nostocales</taxon>
        <taxon>Nostocaceae</taxon>
        <taxon>Desmonostoc</taxon>
    </lineage>
</organism>
<dbReference type="EMBL" id="JADEXS010000274">
    <property type="protein sequence ID" value="MBE9024481.1"/>
    <property type="molecule type" value="Genomic_DNA"/>
</dbReference>
<evidence type="ECO:0000313" key="2">
    <source>
        <dbReference type="EMBL" id="MBE9024481.1"/>
    </source>
</evidence>
<proteinExistence type="predicted"/>
<accession>A0A8J7DC36</accession>
<dbReference type="Proteomes" id="UP000622533">
    <property type="component" value="Unassembled WGS sequence"/>
</dbReference>
<dbReference type="AlphaFoldDB" id="A0A8J7DC36"/>